<dbReference type="Gene3D" id="1.20.1280.50">
    <property type="match status" value="1"/>
</dbReference>
<dbReference type="PANTHER" id="PTHR22696">
    <property type="entry name" value="E3 UBIQUITIN-PROTEIN LIGASE RNF26"/>
    <property type="match status" value="1"/>
</dbReference>
<feature type="compositionally biased region" description="Low complexity" evidence="1">
    <location>
        <begin position="2007"/>
        <end position="2019"/>
    </location>
</feature>
<keyword evidence="5" id="KW-1185">Reference proteome</keyword>
<feature type="transmembrane region" description="Helical" evidence="2">
    <location>
        <begin position="110"/>
        <end position="129"/>
    </location>
</feature>
<feature type="compositionally biased region" description="Polar residues" evidence="1">
    <location>
        <begin position="1978"/>
        <end position="1994"/>
    </location>
</feature>
<feature type="region of interest" description="Disordered" evidence="1">
    <location>
        <begin position="714"/>
        <end position="772"/>
    </location>
</feature>
<reference evidence="4" key="1">
    <citation type="submission" date="2022-10" db="EMBL/GenBank/DDBJ databases">
        <title>Culturing micro-colonial fungi from biological soil crusts in the Mojave desert and describing Neophaeococcomyces mojavensis, and introducing the new genera and species Taxawa tesnikishii.</title>
        <authorList>
            <person name="Kurbessoian T."/>
            <person name="Stajich J.E."/>
        </authorList>
    </citation>
    <scope>NUCLEOTIDE SEQUENCE</scope>
    <source>
        <strain evidence="4">TK_1</strain>
    </source>
</reference>
<accession>A0ABQ9NMV7</accession>
<keyword evidence="2" id="KW-0812">Transmembrane</keyword>
<dbReference type="InterPro" id="IPR036047">
    <property type="entry name" value="F-box-like_dom_sf"/>
</dbReference>
<feature type="region of interest" description="Disordered" evidence="1">
    <location>
        <begin position="535"/>
        <end position="567"/>
    </location>
</feature>
<sequence length="2091" mass="228204">MANTTSSYFPSSRDLLMAVPRLALRLGSFAFHLPDQFDSLLGKAQDGGSVIAEPTTMSSANATVITSAAGFAQDTAAASLASGAAGAALPAAQGWFGWMNFENLRSLGGIFMYLTSRWAMATFAAAIIFDRTRFYASSRTPLNFRWPVRVAAYIVPIVLFCFQIVQILEAMRCQTSPDWPLLRYGDPDKQHSIDYAGEGGFLYSLSSTLLFWQDDAASCSAVNMMGSEGNSHLQGSLARLWPLFGAICLSHFVDTLSCALQGIKPLPETGMTVFEHSLAFAEAETMITRPFDLGLLKAKTTSGNDGESMKITRSMVLGVMNVPPEVLLISLISCFSHLSSNVLAAIGLRTRFRFVNTAIWGIAYMAALVWSFSRFMTSDKINDIGILRFPTVCIVGFIPHLLIFLGMLACAAVYGIALLLTAAALPPGSRPRSLRERLSAAYDNLQANMLLSTSPHIEFSWQNDFYSTLLKTGFVILTAASEAVYLQESAAVRVSQTTWLEEKRVEEIAQRRHRLKRSLDVIPVELRELTTAEIAASSHERNAPGSSAVSGYARERKTRGNNKASEASLDARTNVGVGLQQRRGRWSITFEFLKGVCWLVAGLYSRLTIWSLEQFGITYRPRWLTKLAGREHDSKKGPVPTRTDQPPGTLDFWLLSEDGQLSLPSNLNVDVEAETRNRLNFSGTLMGAGNQSEILDNQLYGWWKTGGWWGEVDSSGSYHPPPQDDDTTSVVSMSTDAETDDDWSGVASDSGRRTPTQQNPYPSSRESTPAVESVLDHSRLASLLDPQTTEDQQEARMLARHLQSRGIMTRSGYQRTLARERSQVLTSSRYGRAGLPGPDALLTPEQEERILEQFILAKRKGHAVSNAPQTDNAAAWESGADGMGSGGPQCVRLFAYSRLIQAHWLSPQLFYASSSNFMQSEPHDNPKTASIQEPHVDNPSSPSQHGLQHDDASPPTLSSDGGQGEAESPSGNTNAVSDASQLQRVDEDPGKTARLNSMAPPSGKRIEEYEQSVSSSPRRKPEGPLFEVIKNTKKPGDKKSPIANLPNEILTHALSHLAPADLSAVSMVSRRFHSLVTTPHAWRSAFARYFPGPDSLSTPADYVPEDGSDNLRSERRSFTRLTALASWRSEYILRTRLLRSLARGKPMQVLATPASARLGINHVANTITMYNSQLVTTVNHLHATFGTGLNKRLPRFIHGADDIGMASSSDPNSGKIDSWGSSDPQSFLQFFERFPGEAQYGLGAGDVVGVPNTMDVSQPYGMVYGEGFPGGSVYFRHVEELRGRFVTEPIELTMLPDLGIPQIPTALESICSVWIAKSSSIPSLTEGLVGIMSGSSNGTVTAYSLGFDQGFRDHRLGRGEVTARWVLSPGVPIIAIAVDDSYSLKRHAQNRIWAIALNALGEVFYLTKFPNRATKTRTKRAQAVDCELLAWATGRTVYWNLVEPSRRTARVDPYSLTDTDGSYSPRSSWDGMCLGRSQIQAETREIEAFLQKRPKDFQKACHGWDMRRRLEVDFSNDDGNFAGEAVVVFRCGLEEESVASILRYTRCKFEERNQASYPDRLKADTGDVTPISEPPSLFGGTTPSTGLQSPASGMVGRLNRRSSALSTGSSPERSNLIEEWRCSELTFGGLKSVQITTTALDCSTYATLTQSEDPALGFSGMSNASSPFASPTSTNSQPASPADVPGQRARFIAAGTSTGSVLLWNIRAPVSKSTELVNVIDPVRIIYTDSPQISCLALTALHLVHGGNDGLVQAWDPLASTTQPIRTLNSRFSSRARRRLVQAQASPQGVGINLFAAGAVCLDPDPTVLRGMVSLGTHLRYWSYSSSAADQYKSHKRRLRRSERGSNNNGEQRFAGTRAGNLKDYIANEKYELEKDKERKRKEADRLAGRFGVDMLNEEEALAYAAMLSEESLARDLERRESDAASAVSDRTWNGETPTPTPFDPSLTGTPQHPRVKDKEELDAEIAEAIRLSLQGEPASSSPPYGAVSSTPSGSGFDIPIRYAKNSRSSPGGRGRSSPLAKSPPQPKTPSPRQLAGGSGRQKELDDLEFALQLSLVEEQSRKESERAVEVGGEEFPALSPAAGGKGKGRA</sequence>
<dbReference type="CDD" id="cd09917">
    <property type="entry name" value="F-box_SF"/>
    <property type="match status" value="1"/>
</dbReference>
<comment type="caution">
    <text evidence="4">The sequence shown here is derived from an EMBL/GenBank/DDBJ whole genome shotgun (WGS) entry which is preliminary data.</text>
</comment>
<feature type="compositionally biased region" description="Polar residues" evidence="1">
    <location>
        <begin position="1579"/>
        <end position="1591"/>
    </location>
</feature>
<dbReference type="InterPro" id="IPR036322">
    <property type="entry name" value="WD40_repeat_dom_sf"/>
</dbReference>
<dbReference type="Proteomes" id="UP001172684">
    <property type="component" value="Unassembled WGS sequence"/>
</dbReference>
<dbReference type="SUPFAM" id="SSF81383">
    <property type="entry name" value="F-box domain"/>
    <property type="match status" value="1"/>
</dbReference>
<feature type="transmembrane region" description="Helical" evidence="2">
    <location>
        <begin position="150"/>
        <end position="168"/>
    </location>
</feature>
<feature type="domain" description="F-box" evidence="3">
    <location>
        <begin position="1039"/>
        <end position="1085"/>
    </location>
</feature>
<dbReference type="Gene3D" id="2.130.10.10">
    <property type="entry name" value="YVTN repeat-like/Quinoprotein amine dehydrogenase"/>
    <property type="match status" value="1"/>
</dbReference>
<keyword evidence="2" id="KW-1133">Transmembrane helix</keyword>
<dbReference type="SUPFAM" id="SSF50978">
    <property type="entry name" value="WD40 repeat-like"/>
    <property type="match status" value="1"/>
</dbReference>
<feature type="compositionally biased region" description="Polar residues" evidence="1">
    <location>
        <begin position="969"/>
        <end position="983"/>
    </location>
</feature>
<feature type="region of interest" description="Disordered" evidence="1">
    <location>
        <begin position="1918"/>
        <end position="2091"/>
    </location>
</feature>
<evidence type="ECO:0000313" key="4">
    <source>
        <dbReference type="EMBL" id="KAJ9662379.1"/>
    </source>
</evidence>
<dbReference type="InterPro" id="IPR001810">
    <property type="entry name" value="F-box_dom"/>
</dbReference>
<evidence type="ECO:0000259" key="3">
    <source>
        <dbReference type="PROSITE" id="PS50181"/>
    </source>
</evidence>
<feature type="region of interest" description="Disordered" evidence="1">
    <location>
        <begin position="1837"/>
        <end position="1859"/>
    </location>
</feature>
<feature type="compositionally biased region" description="Polar residues" evidence="1">
    <location>
        <begin position="753"/>
        <end position="767"/>
    </location>
</feature>
<dbReference type="PROSITE" id="PS50181">
    <property type="entry name" value="FBOX"/>
    <property type="match status" value="1"/>
</dbReference>
<name>A0ABQ9NMV7_9PEZI</name>
<feature type="region of interest" description="Disordered" evidence="1">
    <location>
        <begin position="1560"/>
        <end position="1593"/>
    </location>
</feature>
<feature type="transmembrane region" description="Helical" evidence="2">
    <location>
        <begin position="397"/>
        <end position="425"/>
    </location>
</feature>
<proteinExistence type="predicted"/>
<protein>
    <recommendedName>
        <fullName evidence="3">F-box domain-containing protein</fullName>
    </recommendedName>
</protein>
<gene>
    <name evidence="4" type="ORF">H2201_006087</name>
</gene>
<feature type="compositionally biased region" description="Polar residues" evidence="1">
    <location>
        <begin position="1660"/>
        <end position="1679"/>
    </location>
</feature>
<dbReference type="EMBL" id="JAPDRL010000050">
    <property type="protein sequence ID" value="KAJ9662379.1"/>
    <property type="molecule type" value="Genomic_DNA"/>
</dbReference>
<feature type="transmembrane region" description="Helical" evidence="2">
    <location>
        <begin position="358"/>
        <end position="377"/>
    </location>
</feature>
<organism evidence="4 5">
    <name type="scientific">Coniosporium apollinis</name>
    <dbReference type="NCBI Taxonomy" id="61459"/>
    <lineage>
        <taxon>Eukaryota</taxon>
        <taxon>Fungi</taxon>
        <taxon>Dikarya</taxon>
        <taxon>Ascomycota</taxon>
        <taxon>Pezizomycotina</taxon>
        <taxon>Dothideomycetes</taxon>
        <taxon>Dothideomycetes incertae sedis</taxon>
        <taxon>Coniosporium</taxon>
    </lineage>
</organism>
<evidence type="ECO:0000256" key="2">
    <source>
        <dbReference type="SAM" id="Phobius"/>
    </source>
</evidence>
<dbReference type="Pfam" id="PF12937">
    <property type="entry name" value="F-box-like"/>
    <property type="match status" value="1"/>
</dbReference>
<dbReference type="PANTHER" id="PTHR22696:SF1">
    <property type="entry name" value="E3 UBIQUITIN-PROTEIN LIGASE RNF26"/>
    <property type="match status" value="1"/>
</dbReference>
<evidence type="ECO:0000256" key="1">
    <source>
        <dbReference type="SAM" id="MobiDB-lite"/>
    </source>
</evidence>
<feature type="compositionally biased region" description="Basic and acidic residues" evidence="1">
    <location>
        <begin position="2059"/>
        <end position="2069"/>
    </location>
</feature>
<dbReference type="InterPro" id="IPR015943">
    <property type="entry name" value="WD40/YVTN_repeat-like_dom_sf"/>
</dbReference>
<evidence type="ECO:0000313" key="5">
    <source>
        <dbReference type="Proteomes" id="UP001172684"/>
    </source>
</evidence>
<feature type="region of interest" description="Disordered" evidence="1">
    <location>
        <begin position="1657"/>
        <end position="1685"/>
    </location>
</feature>
<keyword evidence="2" id="KW-0472">Membrane</keyword>
<feature type="compositionally biased region" description="Polar residues" evidence="1">
    <location>
        <begin position="1929"/>
        <end position="1938"/>
    </location>
</feature>
<feature type="region of interest" description="Disordered" evidence="1">
    <location>
        <begin position="917"/>
        <end position="1025"/>
    </location>
</feature>